<evidence type="ECO:0000313" key="2">
    <source>
        <dbReference type="EMBL" id="OUQ06389.1"/>
    </source>
</evidence>
<evidence type="ECO:0000313" key="3">
    <source>
        <dbReference type="Proteomes" id="UP000196258"/>
    </source>
</evidence>
<dbReference type="GO" id="GO:0004343">
    <property type="term" value="F:glucosamine 6-phosphate N-acetyltransferase activity"/>
    <property type="evidence" value="ECO:0007669"/>
    <property type="project" value="TreeGrafter"/>
</dbReference>
<dbReference type="Proteomes" id="UP000196258">
    <property type="component" value="Unassembled WGS sequence"/>
</dbReference>
<reference evidence="3" key="1">
    <citation type="submission" date="2017-04" db="EMBL/GenBank/DDBJ databases">
        <title>Function of individual gut microbiota members based on whole genome sequencing of pure cultures obtained from chicken caecum.</title>
        <authorList>
            <person name="Medvecky M."/>
            <person name="Cejkova D."/>
            <person name="Polansky O."/>
            <person name="Karasova D."/>
            <person name="Kubasova T."/>
            <person name="Cizek A."/>
            <person name="Rychlik I."/>
        </authorList>
    </citation>
    <scope>NUCLEOTIDE SEQUENCE [LARGE SCALE GENOMIC DNA]</scope>
    <source>
        <strain evidence="3">An149</strain>
    </source>
</reference>
<evidence type="ECO:0000259" key="1">
    <source>
        <dbReference type="PROSITE" id="PS51186"/>
    </source>
</evidence>
<proteinExistence type="predicted"/>
<dbReference type="SUPFAM" id="SSF55729">
    <property type="entry name" value="Acyl-CoA N-acyltransferases (Nat)"/>
    <property type="match status" value="1"/>
</dbReference>
<organism evidence="2 3">
    <name type="scientific">Thomasclavelia spiroformis</name>
    <dbReference type="NCBI Taxonomy" id="29348"/>
    <lineage>
        <taxon>Bacteria</taxon>
        <taxon>Bacillati</taxon>
        <taxon>Bacillota</taxon>
        <taxon>Erysipelotrichia</taxon>
        <taxon>Erysipelotrichales</taxon>
        <taxon>Coprobacillaceae</taxon>
        <taxon>Thomasclavelia</taxon>
    </lineage>
</organism>
<dbReference type="InterPro" id="IPR016181">
    <property type="entry name" value="Acyl_CoA_acyltransferase"/>
</dbReference>
<dbReference type="CDD" id="cd04301">
    <property type="entry name" value="NAT_SF"/>
    <property type="match status" value="1"/>
</dbReference>
<dbReference type="PANTHER" id="PTHR13355">
    <property type="entry name" value="GLUCOSAMINE 6-PHOSPHATE N-ACETYLTRANSFERASE"/>
    <property type="match status" value="1"/>
</dbReference>
<feature type="domain" description="N-acetyltransferase" evidence="1">
    <location>
        <begin position="5"/>
        <end position="143"/>
    </location>
</feature>
<dbReference type="EMBL" id="NFLB01000001">
    <property type="protein sequence ID" value="OUQ06389.1"/>
    <property type="molecule type" value="Genomic_DNA"/>
</dbReference>
<dbReference type="InterPro" id="IPR039143">
    <property type="entry name" value="GNPNAT1-like"/>
</dbReference>
<dbReference type="PROSITE" id="PS51186">
    <property type="entry name" value="GNAT"/>
    <property type="match status" value="1"/>
</dbReference>
<dbReference type="InterPro" id="IPR000182">
    <property type="entry name" value="GNAT_dom"/>
</dbReference>
<name>A0A1Y4QM90_9FIRM</name>
<dbReference type="PANTHER" id="PTHR13355:SF11">
    <property type="entry name" value="GLUCOSAMINE 6-PHOSPHATE N-ACETYLTRANSFERASE"/>
    <property type="match status" value="1"/>
</dbReference>
<dbReference type="AlphaFoldDB" id="A0A1Y4QM90"/>
<dbReference type="RefSeq" id="WP_087253597.1">
    <property type="nucleotide sequence ID" value="NZ_CAJFOD010000098.1"/>
</dbReference>
<dbReference type="Gene3D" id="3.40.630.30">
    <property type="match status" value="1"/>
</dbReference>
<comment type="caution">
    <text evidence="2">The sequence shown here is derived from an EMBL/GenBank/DDBJ whole genome shotgun (WGS) entry which is preliminary data.</text>
</comment>
<sequence length="143" mass="16654">MGDKLEYRFNYGKTDFRDAKKLRQLIFVEEQGFENEFDEIDECAYHVVVYQDNCAIATGRMYFEDGKTMILGRIAVIKEYRGTGLGSKVVKSLENKAKELNCTTVKLSAQQRAQMFYEKLGYQPIGEVYYDEWCPHITMSKNI</sequence>
<accession>A0A1Y4QM90</accession>
<gene>
    <name evidence="2" type="ORF">B5E91_00235</name>
</gene>
<dbReference type="Pfam" id="PF13673">
    <property type="entry name" value="Acetyltransf_10"/>
    <property type="match status" value="1"/>
</dbReference>
<keyword evidence="2" id="KW-0808">Transferase</keyword>
<protein>
    <submittedName>
        <fullName evidence="2">GNAT family N-acetyltransferase</fullName>
    </submittedName>
</protein>